<keyword evidence="2" id="KW-1185">Reference proteome</keyword>
<dbReference type="EMBL" id="BOQT01000004">
    <property type="protein sequence ID" value="GIN20404.1"/>
    <property type="molecule type" value="Genomic_DNA"/>
</dbReference>
<accession>A0ABQ4K3S5</accession>
<comment type="caution">
    <text evidence="1">The sequence shown here is derived from an EMBL/GenBank/DDBJ whole genome shotgun (WGS) entry which is preliminary data.</text>
</comment>
<organism evidence="1 2">
    <name type="scientific">Siminovitchia fordii</name>
    <dbReference type="NCBI Taxonomy" id="254759"/>
    <lineage>
        <taxon>Bacteria</taxon>
        <taxon>Bacillati</taxon>
        <taxon>Bacillota</taxon>
        <taxon>Bacilli</taxon>
        <taxon>Bacillales</taxon>
        <taxon>Bacillaceae</taxon>
        <taxon>Siminovitchia</taxon>
    </lineage>
</organism>
<gene>
    <name evidence="1" type="ORF">J1TS3_15380</name>
</gene>
<evidence type="ECO:0000313" key="2">
    <source>
        <dbReference type="Proteomes" id="UP000680279"/>
    </source>
</evidence>
<proteinExistence type="predicted"/>
<protein>
    <submittedName>
        <fullName evidence="1">Uncharacterized protein</fullName>
    </submittedName>
</protein>
<reference evidence="1 2" key="1">
    <citation type="submission" date="2021-03" db="EMBL/GenBank/DDBJ databases">
        <title>Antimicrobial resistance genes in bacteria isolated from Japanese honey, and their potential for conferring macrolide and lincosamide resistance in the American foulbrood pathogen Paenibacillus larvae.</title>
        <authorList>
            <person name="Okamoto M."/>
            <person name="Kumagai M."/>
            <person name="Kanamori H."/>
            <person name="Takamatsu D."/>
        </authorList>
    </citation>
    <scope>NUCLEOTIDE SEQUENCE [LARGE SCALE GENOMIC DNA]</scope>
    <source>
        <strain evidence="1 2">J1TS3</strain>
    </source>
</reference>
<evidence type="ECO:0000313" key="1">
    <source>
        <dbReference type="EMBL" id="GIN20404.1"/>
    </source>
</evidence>
<name>A0ABQ4K3S5_9BACI</name>
<sequence>MTDPNPHRVKDSNIHGKISWKEAIGTIPLFFTQTFLPILSENGPGWKKVIGTLSCMAEFYSTQAQEDLKGWHCLLRFQGSPPAYGTIL</sequence>
<dbReference type="Proteomes" id="UP000680279">
    <property type="component" value="Unassembled WGS sequence"/>
</dbReference>